<dbReference type="InterPro" id="IPR013746">
    <property type="entry name" value="HMG_CoA_synt_C_dom"/>
</dbReference>
<dbReference type="GO" id="GO:0010142">
    <property type="term" value="P:farnesyl diphosphate biosynthetic process, mevalonate pathway"/>
    <property type="evidence" value="ECO:0007669"/>
    <property type="project" value="InterPro"/>
</dbReference>
<dbReference type="GO" id="GO:0006696">
    <property type="term" value="P:ergosterol biosynthetic process"/>
    <property type="evidence" value="ECO:0007669"/>
    <property type="project" value="TreeGrafter"/>
</dbReference>
<evidence type="ECO:0000313" key="4">
    <source>
        <dbReference type="Proteomes" id="UP001295794"/>
    </source>
</evidence>
<evidence type="ECO:0000259" key="2">
    <source>
        <dbReference type="Pfam" id="PF08540"/>
    </source>
</evidence>
<dbReference type="Gene3D" id="3.40.47.10">
    <property type="match status" value="2"/>
</dbReference>
<dbReference type="EMBL" id="CAVNYO010000132">
    <property type="protein sequence ID" value="CAK5267749.1"/>
    <property type="molecule type" value="Genomic_DNA"/>
</dbReference>
<dbReference type="InterPro" id="IPR016039">
    <property type="entry name" value="Thiolase-like"/>
</dbReference>
<sequence>MNRWEWSASAQNAKMAILPRPKNVGVLAMDMYFPLRCISEAELEDYNGVSRGKYTIGLGQEFMAWADDREDINSFALNGTPYGKQTVKGHARMLYNDFLADPGAPQFAAAHAIDYSMSPMEKHVEKLFIEIGKPSFTEKVDPTMACSGASAISTRARSMLVSHPCFSVAPADLLGKRASLYAFGGGCAASFFHTQSVGDTSEIRQRMDLLNRLASMKVVSCKEFTEGLHRRELHSNASSYTPVGSGRHISPVPLLHSVDDKFRRRYVRHRIE</sequence>
<dbReference type="AlphaFoldDB" id="A0AAD2H0P8"/>
<name>A0AAD2H0P8_9AGAR</name>
<evidence type="ECO:0000256" key="1">
    <source>
        <dbReference type="ARBA" id="ARBA00022679"/>
    </source>
</evidence>
<proteinExistence type="predicted"/>
<reference evidence="3" key="1">
    <citation type="submission" date="2023-11" db="EMBL/GenBank/DDBJ databases">
        <authorList>
            <person name="De Vega J J."/>
            <person name="De Vega J J."/>
        </authorList>
    </citation>
    <scope>NUCLEOTIDE SEQUENCE</scope>
</reference>
<organism evidence="3 4">
    <name type="scientific">Mycena citricolor</name>
    <dbReference type="NCBI Taxonomy" id="2018698"/>
    <lineage>
        <taxon>Eukaryota</taxon>
        <taxon>Fungi</taxon>
        <taxon>Dikarya</taxon>
        <taxon>Basidiomycota</taxon>
        <taxon>Agaricomycotina</taxon>
        <taxon>Agaricomycetes</taxon>
        <taxon>Agaricomycetidae</taxon>
        <taxon>Agaricales</taxon>
        <taxon>Marasmiineae</taxon>
        <taxon>Mycenaceae</taxon>
        <taxon>Mycena</taxon>
    </lineage>
</organism>
<keyword evidence="4" id="KW-1185">Reference proteome</keyword>
<dbReference type="GO" id="GO:0006084">
    <property type="term" value="P:acetyl-CoA metabolic process"/>
    <property type="evidence" value="ECO:0007669"/>
    <property type="project" value="InterPro"/>
</dbReference>
<dbReference type="Proteomes" id="UP001295794">
    <property type="component" value="Unassembled WGS sequence"/>
</dbReference>
<feature type="domain" description="Hydroxymethylglutaryl-coenzyme A synthase C-terminal" evidence="2">
    <location>
        <begin position="75"/>
        <end position="268"/>
    </location>
</feature>
<keyword evidence="1" id="KW-0808">Transferase</keyword>
<dbReference type="PANTHER" id="PTHR43323:SF2">
    <property type="entry name" value="HYDROXYMETHYLGLUTARYL-COA SYNTHASE"/>
    <property type="match status" value="1"/>
</dbReference>
<accession>A0AAD2H0P8</accession>
<evidence type="ECO:0000313" key="3">
    <source>
        <dbReference type="EMBL" id="CAK5267749.1"/>
    </source>
</evidence>
<dbReference type="Pfam" id="PF08540">
    <property type="entry name" value="HMG_CoA_synt_C"/>
    <property type="match status" value="1"/>
</dbReference>
<protein>
    <recommendedName>
        <fullName evidence="2">Hydroxymethylglutaryl-coenzyme A synthase C-terminal domain-containing protein</fullName>
    </recommendedName>
</protein>
<dbReference type="SUPFAM" id="SSF53901">
    <property type="entry name" value="Thiolase-like"/>
    <property type="match status" value="2"/>
</dbReference>
<dbReference type="GO" id="GO:0004421">
    <property type="term" value="F:hydroxymethylglutaryl-CoA synthase activity"/>
    <property type="evidence" value="ECO:0007669"/>
    <property type="project" value="InterPro"/>
</dbReference>
<comment type="caution">
    <text evidence="3">The sequence shown here is derived from an EMBL/GenBank/DDBJ whole genome shotgun (WGS) entry which is preliminary data.</text>
</comment>
<gene>
    <name evidence="3" type="ORF">MYCIT1_LOCUS10526</name>
</gene>
<dbReference type="PANTHER" id="PTHR43323">
    <property type="entry name" value="3-HYDROXY-3-METHYLGLUTARYL COENZYME A SYNTHASE"/>
    <property type="match status" value="1"/>
</dbReference>